<gene>
    <name evidence="14" type="ORF">SAMN05444123_101152</name>
</gene>
<dbReference type="Pfam" id="PF08521">
    <property type="entry name" value="2CSK_N"/>
    <property type="match status" value="1"/>
</dbReference>
<dbReference type="Gene3D" id="1.10.287.130">
    <property type="match status" value="1"/>
</dbReference>
<proteinExistence type="predicted"/>
<keyword evidence="11" id="KW-0902">Two-component regulatory system</keyword>
<evidence type="ECO:0000256" key="4">
    <source>
        <dbReference type="ARBA" id="ARBA00022553"/>
    </source>
</evidence>
<comment type="subcellular location">
    <subcellularLocation>
        <location evidence="2">Membrane</location>
        <topology evidence="2">Multi-pass membrane protein</topology>
    </subcellularLocation>
</comment>
<evidence type="ECO:0000256" key="3">
    <source>
        <dbReference type="ARBA" id="ARBA00012438"/>
    </source>
</evidence>
<evidence type="ECO:0000256" key="9">
    <source>
        <dbReference type="ARBA" id="ARBA00022840"/>
    </source>
</evidence>
<dbReference type="SMART" id="SM00388">
    <property type="entry name" value="HisKA"/>
    <property type="match status" value="1"/>
</dbReference>
<dbReference type="RefSeq" id="WP_175557572.1">
    <property type="nucleotide sequence ID" value="NZ_FODT01000001.1"/>
</dbReference>
<dbReference type="InterPro" id="IPR013727">
    <property type="entry name" value="2CSK_N"/>
</dbReference>
<keyword evidence="4" id="KW-0597">Phosphoprotein</keyword>
<evidence type="ECO:0000256" key="10">
    <source>
        <dbReference type="ARBA" id="ARBA00022989"/>
    </source>
</evidence>
<keyword evidence="5" id="KW-0808">Transferase</keyword>
<dbReference type="InterPro" id="IPR036097">
    <property type="entry name" value="HisK_dim/P_sf"/>
</dbReference>
<evidence type="ECO:0000256" key="11">
    <source>
        <dbReference type="ARBA" id="ARBA00023012"/>
    </source>
</evidence>
<dbReference type="PROSITE" id="PS50109">
    <property type="entry name" value="HIS_KIN"/>
    <property type="match status" value="1"/>
</dbReference>
<evidence type="ECO:0000256" key="12">
    <source>
        <dbReference type="SAM" id="Phobius"/>
    </source>
</evidence>
<dbReference type="SUPFAM" id="SSF55874">
    <property type="entry name" value="ATPase domain of HSP90 chaperone/DNA topoisomerase II/histidine kinase"/>
    <property type="match status" value="1"/>
</dbReference>
<dbReference type="EC" id="2.7.13.3" evidence="3"/>
<dbReference type="SUPFAM" id="SSF47384">
    <property type="entry name" value="Homodimeric domain of signal transducing histidine kinase"/>
    <property type="match status" value="1"/>
</dbReference>
<keyword evidence="15" id="KW-1185">Reference proteome</keyword>
<dbReference type="InterPro" id="IPR003594">
    <property type="entry name" value="HATPase_dom"/>
</dbReference>
<comment type="catalytic activity">
    <reaction evidence="1">
        <text>ATP + protein L-histidine = ADP + protein N-phospho-L-histidine.</text>
        <dbReference type="EC" id="2.7.13.3"/>
    </reaction>
</comment>
<dbReference type="Proteomes" id="UP000199615">
    <property type="component" value="Unassembled WGS sequence"/>
</dbReference>
<dbReference type="CDD" id="cd00082">
    <property type="entry name" value="HisKA"/>
    <property type="match status" value="1"/>
</dbReference>
<dbReference type="SMART" id="SM00387">
    <property type="entry name" value="HATPase_c"/>
    <property type="match status" value="1"/>
</dbReference>
<reference evidence="15" key="1">
    <citation type="submission" date="2016-10" db="EMBL/GenBank/DDBJ databases">
        <authorList>
            <person name="Varghese N."/>
            <person name="Submissions S."/>
        </authorList>
    </citation>
    <scope>NUCLEOTIDE SEQUENCE [LARGE SCALE GENOMIC DNA]</scope>
    <source>
        <strain evidence="15">DSM 123</strain>
    </source>
</reference>
<keyword evidence="10 12" id="KW-1133">Transmembrane helix</keyword>
<dbReference type="PANTHER" id="PTHR45436">
    <property type="entry name" value="SENSOR HISTIDINE KINASE YKOH"/>
    <property type="match status" value="1"/>
</dbReference>
<evidence type="ECO:0000256" key="7">
    <source>
        <dbReference type="ARBA" id="ARBA00022741"/>
    </source>
</evidence>
<dbReference type="EMBL" id="FODT01000001">
    <property type="protein sequence ID" value="SEO06670.1"/>
    <property type="molecule type" value="Genomic_DNA"/>
</dbReference>
<feature type="domain" description="Histidine kinase" evidence="13">
    <location>
        <begin position="237"/>
        <end position="446"/>
    </location>
</feature>
<accession>A0A1H8LNE3</accession>
<organism evidence="14 15">
    <name type="scientific">Rhodopseudomonas pseudopalustris</name>
    <dbReference type="NCBI Taxonomy" id="1513892"/>
    <lineage>
        <taxon>Bacteria</taxon>
        <taxon>Pseudomonadati</taxon>
        <taxon>Pseudomonadota</taxon>
        <taxon>Alphaproteobacteria</taxon>
        <taxon>Hyphomicrobiales</taxon>
        <taxon>Nitrobacteraceae</taxon>
        <taxon>Rhodopseudomonas</taxon>
    </lineage>
</organism>
<feature type="transmembrane region" description="Helical" evidence="12">
    <location>
        <begin position="7"/>
        <end position="30"/>
    </location>
</feature>
<sequence>MIGSLRVRLFFVLLGATGIVWIAAVIWIYASSQRELENVLDTRLQEAARMVVSLVGSIEGHVPETLPELSSAPAVTGNYERQLSCQVWSIQGRMIGRSSGAPEQRLSDQNAGFSERQIDGETWRVYATEDAAKGFRVLVGDRLGLRERLVADLIKGLLWPALLIAPLLGLLIWISVGRGLRPLQAIASDLVGRDADDMRPVDASRTPSEVMPLATALNALFDKVALARRHEREITAFAAHELRSPLTGLKTQAQVALATTDPAVARAALQQILVAVDRATRLVRQLLTLARLDARAETDDHGRLPMRAVINDVVRMTPRPDGVAVVIDDDLTGVTWSGNRECLELAIRNLHENAIQHMQGAGEVRWRAGASPRSIVIEDTGPGVPEDELPKIGQRFFRGRNKSAIGSGLGLAITSLALDRTGADLQIGNRHDRRGFQAEIKLRALDSGAEVARGRAQKLTEPV</sequence>
<evidence type="ECO:0000256" key="1">
    <source>
        <dbReference type="ARBA" id="ARBA00000085"/>
    </source>
</evidence>
<dbReference type="PANTHER" id="PTHR45436:SF14">
    <property type="entry name" value="SENSOR PROTEIN QSEC"/>
    <property type="match status" value="1"/>
</dbReference>
<keyword evidence="9" id="KW-0067">ATP-binding</keyword>
<dbReference type="InterPro" id="IPR050428">
    <property type="entry name" value="TCS_sensor_his_kinase"/>
</dbReference>
<dbReference type="Pfam" id="PF02518">
    <property type="entry name" value="HATPase_c"/>
    <property type="match status" value="1"/>
</dbReference>
<dbReference type="GO" id="GO:0000155">
    <property type="term" value="F:phosphorelay sensor kinase activity"/>
    <property type="evidence" value="ECO:0007669"/>
    <property type="project" value="InterPro"/>
</dbReference>
<evidence type="ECO:0000256" key="5">
    <source>
        <dbReference type="ARBA" id="ARBA00022679"/>
    </source>
</evidence>
<dbReference type="Gene3D" id="3.30.565.10">
    <property type="entry name" value="Histidine kinase-like ATPase, C-terminal domain"/>
    <property type="match status" value="1"/>
</dbReference>
<dbReference type="AlphaFoldDB" id="A0A1H8LNE3"/>
<evidence type="ECO:0000256" key="6">
    <source>
        <dbReference type="ARBA" id="ARBA00022692"/>
    </source>
</evidence>
<dbReference type="InterPro" id="IPR005467">
    <property type="entry name" value="His_kinase_dom"/>
</dbReference>
<dbReference type="GO" id="GO:0005524">
    <property type="term" value="F:ATP binding"/>
    <property type="evidence" value="ECO:0007669"/>
    <property type="project" value="UniProtKB-KW"/>
</dbReference>
<dbReference type="CDD" id="cd00075">
    <property type="entry name" value="HATPase"/>
    <property type="match status" value="1"/>
</dbReference>
<evidence type="ECO:0000256" key="2">
    <source>
        <dbReference type="ARBA" id="ARBA00004141"/>
    </source>
</evidence>
<keyword evidence="7" id="KW-0547">Nucleotide-binding</keyword>
<keyword evidence="6 12" id="KW-0812">Transmembrane</keyword>
<evidence type="ECO:0000313" key="15">
    <source>
        <dbReference type="Proteomes" id="UP000199615"/>
    </source>
</evidence>
<evidence type="ECO:0000313" key="14">
    <source>
        <dbReference type="EMBL" id="SEO06670.1"/>
    </source>
</evidence>
<dbReference type="GO" id="GO:0005886">
    <property type="term" value="C:plasma membrane"/>
    <property type="evidence" value="ECO:0007669"/>
    <property type="project" value="TreeGrafter"/>
</dbReference>
<protein>
    <recommendedName>
        <fullName evidence="3">histidine kinase</fullName>
        <ecNumber evidence="3">2.7.13.3</ecNumber>
    </recommendedName>
</protein>
<keyword evidence="12" id="KW-0472">Membrane</keyword>
<evidence type="ECO:0000256" key="8">
    <source>
        <dbReference type="ARBA" id="ARBA00022777"/>
    </source>
</evidence>
<name>A0A1H8LNE3_9BRAD</name>
<evidence type="ECO:0000259" key="13">
    <source>
        <dbReference type="PROSITE" id="PS50109"/>
    </source>
</evidence>
<dbReference type="Pfam" id="PF00512">
    <property type="entry name" value="HisKA"/>
    <property type="match status" value="1"/>
</dbReference>
<dbReference type="InterPro" id="IPR036890">
    <property type="entry name" value="HATPase_C_sf"/>
</dbReference>
<keyword evidence="8 14" id="KW-0418">Kinase</keyword>
<dbReference type="InterPro" id="IPR003661">
    <property type="entry name" value="HisK_dim/P_dom"/>
</dbReference>